<name>G0R3E6_ICHMU</name>
<reference evidence="1 2" key="1">
    <citation type="submission" date="2011-07" db="EMBL/GenBank/DDBJ databases">
        <authorList>
            <person name="Coyne R."/>
            <person name="Brami D."/>
            <person name="Johnson J."/>
            <person name="Hostetler J."/>
            <person name="Hannick L."/>
            <person name="Clark T."/>
            <person name="Cassidy-Hanley D."/>
            <person name="Inman J."/>
        </authorList>
    </citation>
    <scope>NUCLEOTIDE SEQUENCE [LARGE SCALE GENOMIC DNA]</scope>
    <source>
        <strain evidence="1 2">G5</strain>
    </source>
</reference>
<dbReference type="Proteomes" id="UP000008983">
    <property type="component" value="Unassembled WGS sequence"/>
</dbReference>
<dbReference type="AlphaFoldDB" id="G0R3E6"/>
<dbReference type="STRING" id="857967.G0R3E6"/>
<dbReference type="OMA" id="WNEENDM"/>
<protein>
    <submittedName>
        <fullName evidence="1">Uncharacterized protein</fullName>
    </submittedName>
</protein>
<accession>G0R3E6</accession>
<evidence type="ECO:0000313" key="1">
    <source>
        <dbReference type="EMBL" id="EGR28020.1"/>
    </source>
</evidence>
<organism evidence="1 2">
    <name type="scientific">Ichthyophthirius multifiliis</name>
    <name type="common">White spot disease agent</name>
    <name type="synonym">Ich</name>
    <dbReference type="NCBI Taxonomy" id="5932"/>
    <lineage>
        <taxon>Eukaryota</taxon>
        <taxon>Sar</taxon>
        <taxon>Alveolata</taxon>
        <taxon>Ciliophora</taxon>
        <taxon>Intramacronucleata</taxon>
        <taxon>Oligohymenophorea</taxon>
        <taxon>Hymenostomatida</taxon>
        <taxon>Ophryoglenina</taxon>
        <taxon>Ichthyophthirius</taxon>
    </lineage>
</organism>
<dbReference type="eggNOG" id="KOG3595">
    <property type="taxonomic scope" value="Eukaryota"/>
</dbReference>
<evidence type="ECO:0000313" key="2">
    <source>
        <dbReference type="Proteomes" id="UP000008983"/>
    </source>
</evidence>
<proteinExistence type="predicted"/>
<gene>
    <name evidence="1" type="ORF">IMG5_184900</name>
</gene>
<dbReference type="OrthoDB" id="447173at2759"/>
<dbReference type="InParanoid" id="G0R3E6"/>
<dbReference type="GeneID" id="14904087"/>
<dbReference type="RefSeq" id="XP_004027365.1">
    <property type="nucleotide sequence ID" value="XM_004027316.1"/>
</dbReference>
<keyword evidence="2" id="KW-1185">Reference proteome</keyword>
<sequence length="685" mass="82548">MPQNIIIERKRKEYAKNDVEDLIKQENIDYDEYYNWMDLKLFYDKQMDDYNAREQIYFVKQKKIVIKGKAFIKQGVWKKFTLEDYCEQKDQFFIKFEENGCYEYFDRIYLYFECENPKKFIQRLSGAFQQRIKSDSLIRYNYIIDNMPLQDLQELNPYQIKKIKDLVQIKQLQNMQIASLLVEINKDFCRTMNKMIFDLHLKNNFVQQQDFFIVKNLNNLKFIYNQSQNKAQMFGHISINRGDTIIIQNNQKVEIEEYKGFRKLFKDFCIDSLHMKIEVVKSLQQIKDECLKLSQVNVFNTKFQGPFVLQELRYIQESANSKLMHYINDVWVSNVEKIINQNFEKVGKGWYNLKESNSQTYNFSKLKRFLTLVKLIMQDSIYSLIYENFNILEQYIINYIPKQTQVINLQNVINIYRTEKQQKALFIIDIVKSQTEEEYLYAINPDTYIQNILNFFEKTLQNIKTIPDIESIIMTQLYTSLSSKTYLKTIQKPKEKPFKYGQESKYKNFNQEGTWIWNLLDNLKEKLEEGIQPLKLYLSKFEEFNEIMKLNTEEYINKIKKQGIECEIIKIQTEIEKVKKQNKNIFKLIYTKDILIRRENKKSNPIINKSILFLNLFKGSVKLFSRKIQYIEKQINEPNSSSRKRKYIKNIQLVPCDIIKPINPSKRYFPIIRNARIYLKIAFPS</sequence>
<dbReference type="EMBL" id="GL984300">
    <property type="protein sequence ID" value="EGR28020.1"/>
    <property type="molecule type" value="Genomic_DNA"/>
</dbReference>